<keyword evidence="7" id="KW-1185">Reference proteome</keyword>
<evidence type="ECO:0000256" key="3">
    <source>
        <dbReference type="PROSITE-ProRule" id="PRU00169"/>
    </source>
</evidence>
<dbReference type="Gene3D" id="3.40.50.2300">
    <property type="match status" value="1"/>
</dbReference>
<dbReference type="InterPro" id="IPR058245">
    <property type="entry name" value="NreC/VraR/RcsB-like_REC"/>
</dbReference>
<sequence length="200" mass="20979">MRILLADDHDLVRETIAAFLRHEGLGEVVTAGSLSEAVELTRKASGFDLVLLDLVMPGMQGLEGLARMVEVNQGRPVALLSGSASSQTVERALGLGAAGFVPKTLGAQAMMAAVRLMAAGEVFVPYGLTASSALDRDTSLNAREMDVLRGICAGKPNKGIAADLGLQEATVKLYAKSLNRKLGARNRAHAAMIGRDRGLV</sequence>
<dbReference type="RefSeq" id="WP_139083678.1">
    <property type="nucleotide sequence ID" value="NZ_VDFV01000067.1"/>
</dbReference>
<evidence type="ECO:0000259" key="4">
    <source>
        <dbReference type="PROSITE" id="PS50043"/>
    </source>
</evidence>
<dbReference type="InterPro" id="IPR016032">
    <property type="entry name" value="Sig_transdc_resp-reg_C-effctor"/>
</dbReference>
<gene>
    <name evidence="6" type="ORF">FHG71_21130</name>
</gene>
<proteinExistence type="predicted"/>
<dbReference type="EMBL" id="VDFV01000067">
    <property type="protein sequence ID" value="TNC61404.1"/>
    <property type="molecule type" value="Genomic_DNA"/>
</dbReference>
<keyword evidence="1 3" id="KW-0597">Phosphoprotein</keyword>
<dbReference type="Pfam" id="PF00072">
    <property type="entry name" value="Response_reg"/>
    <property type="match status" value="1"/>
</dbReference>
<dbReference type="CDD" id="cd17535">
    <property type="entry name" value="REC_NarL-like"/>
    <property type="match status" value="1"/>
</dbReference>
<evidence type="ECO:0000256" key="2">
    <source>
        <dbReference type="ARBA" id="ARBA00023125"/>
    </source>
</evidence>
<dbReference type="CDD" id="cd06170">
    <property type="entry name" value="LuxR_C_like"/>
    <property type="match status" value="1"/>
</dbReference>
<dbReference type="InterPro" id="IPR011006">
    <property type="entry name" value="CheY-like_superfamily"/>
</dbReference>
<dbReference type="OrthoDB" id="3679796at2"/>
<dbReference type="SMART" id="SM00448">
    <property type="entry name" value="REC"/>
    <property type="match status" value="1"/>
</dbReference>
<dbReference type="InterPro" id="IPR000792">
    <property type="entry name" value="Tscrpt_reg_LuxR_C"/>
</dbReference>
<dbReference type="SMART" id="SM00421">
    <property type="entry name" value="HTH_LUXR"/>
    <property type="match status" value="1"/>
</dbReference>
<evidence type="ECO:0000256" key="1">
    <source>
        <dbReference type="ARBA" id="ARBA00022553"/>
    </source>
</evidence>
<dbReference type="InterPro" id="IPR036388">
    <property type="entry name" value="WH-like_DNA-bd_sf"/>
</dbReference>
<feature type="modified residue" description="4-aspartylphosphate" evidence="3">
    <location>
        <position position="53"/>
    </location>
</feature>
<organism evidence="6 7">
    <name type="scientific">Rubellimicrobium roseum</name>
    <dbReference type="NCBI Taxonomy" id="687525"/>
    <lineage>
        <taxon>Bacteria</taxon>
        <taxon>Pseudomonadati</taxon>
        <taxon>Pseudomonadota</taxon>
        <taxon>Alphaproteobacteria</taxon>
        <taxon>Rhodobacterales</taxon>
        <taxon>Roseobacteraceae</taxon>
        <taxon>Rubellimicrobium</taxon>
    </lineage>
</organism>
<feature type="domain" description="HTH luxR-type" evidence="4">
    <location>
        <begin position="133"/>
        <end position="198"/>
    </location>
</feature>
<name>A0A5C4N594_9RHOB</name>
<evidence type="ECO:0000259" key="5">
    <source>
        <dbReference type="PROSITE" id="PS50110"/>
    </source>
</evidence>
<dbReference type="PROSITE" id="PS50043">
    <property type="entry name" value="HTH_LUXR_2"/>
    <property type="match status" value="1"/>
</dbReference>
<reference evidence="6 7" key="1">
    <citation type="submission" date="2019-06" db="EMBL/GenBank/DDBJ databases">
        <authorList>
            <person name="Jiang L."/>
        </authorList>
    </citation>
    <scope>NUCLEOTIDE SEQUENCE [LARGE SCALE GENOMIC DNA]</scope>
    <source>
        <strain evidence="6 7">YIM 48858</strain>
    </source>
</reference>
<dbReference type="PANTHER" id="PTHR45566">
    <property type="entry name" value="HTH-TYPE TRANSCRIPTIONAL REGULATOR YHJB-RELATED"/>
    <property type="match status" value="1"/>
</dbReference>
<dbReference type="PRINTS" id="PR00038">
    <property type="entry name" value="HTHLUXR"/>
</dbReference>
<dbReference type="PROSITE" id="PS50110">
    <property type="entry name" value="RESPONSE_REGULATORY"/>
    <property type="match status" value="1"/>
</dbReference>
<dbReference type="SUPFAM" id="SSF52172">
    <property type="entry name" value="CheY-like"/>
    <property type="match status" value="1"/>
</dbReference>
<comment type="caution">
    <text evidence="6">The sequence shown here is derived from an EMBL/GenBank/DDBJ whole genome shotgun (WGS) entry which is preliminary data.</text>
</comment>
<feature type="domain" description="Response regulatory" evidence="5">
    <location>
        <begin position="2"/>
        <end position="118"/>
    </location>
</feature>
<dbReference type="GO" id="GO:0006355">
    <property type="term" value="P:regulation of DNA-templated transcription"/>
    <property type="evidence" value="ECO:0007669"/>
    <property type="project" value="InterPro"/>
</dbReference>
<keyword evidence="2" id="KW-0238">DNA-binding</keyword>
<protein>
    <submittedName>
        <fullName evidence="6">Response regulator transcription factor</fullName>
    </submittedName>
</protein>
<evidence type="ECO:0000313" key="7">
    <source>
        <dbReference type="Proteomes" id="UP000305709"/>
    </source>
</evidence>
<dbReference type="PROSITE" id="PS00622">
    <property type="entry name" value="HTH_LUXR_1"/>
    <property type="match status" value="1"/>
</dbReference>
<accession>A0A5C4N594</accession>
<dbReference type="Pfam" id="PF00196">
    <property type="entry name" value="GerE"/>
    <property type="match status" value="1"/>
</dbReference>
<evidence type="ECO:0000313" key="6">
    <source>
        <dbReference type="EMBL" id="TNC61404.1"/>
    </source>
</evidence>
<dbReference type="InterPro" id="IPR001789">
    <property type="entry name" value="Sig_transdc_resp-reg_receiver"/>
</dbReference>
<dbReference type="Gene3D" id="1.10.10.10">
    <property type="entry name" value="Winged helix-like DNA-binding domain superfamily/Winged helix DNA-binding domain"/>
    <property type="match status" value="1"/>
</dbReference>
<dbReference type="GO" id="GO:0000160">
    <property type="term" value="P:phosphorelay signal transduction system"/>
    <property type="evidence" value="ECO:0007669"/>
    <property type="project" value="InterPro"/>
</dbReference>
<dbReference type="Proteomes" id="UP000305709">
    <property type="component" value="Unassembled WGS sequence"/>
</dbReference>
<dbReference type="SUPFAM" id="SSF46894">
    <property type="entry name" value="C-terminal effector domain of the bipartite response regulators"/>
    <property type="match status" value="1"/>
</dbReference>
<dbReference type="AlphaFoldDB" id="A0A5C4N594"/>
<dbReference type="PANTHER" id="PTHR45566:SF1">
    <property type="entry name" value="HTH-TYPE TRANSCRIPTIONAL REGULATOR YHJB-RELATED"/>
    <property type="match status" value="1"/>
</dbReference>
<dbReference type="InterPro" id="IPR051015">
    <property type="entry name" value="EvgA-like"/>
</dbReference>
<dbReference type="GO" id="GO:0003677">
    <property type="term" value="F:DNA binding"/>
    <property type="evidence" value="ECO:0007669"/>
    <property type="project" value="UniProtKB-KW"/>
</dbReference>